<dbReference type="SUPFAM" id="SSF140931">
    <property type="entry name" value="Fic-like"/>
    <property type="match status" value="1"/>
</dbReference>
<evidence type="ECO:0000259" key="1">
    <source>
        <dbReference type="PROSITE" id="PS51459"/>
    </source>
</evidence>
<dbReference type="InterPro" id="IPR053737">
    <property type="entry name" value="Type_II_TA_Toxin"/>
</dbReference>
<dbReference type="PANTHER" id="PTHR39426">
    <property type="entry name" value="HOMOLOGY TO DEATH-ON-CURING PROTEIN OF PHAGE P1"/>
    <property type="match status" value="1"/>
</dbReference>
<reference evidence="2 3" key="1">
    <citation type="submission" date="2018-10" db="EMBL/GenBank/DDBJ databases">
        <title>Genomic Encyclopedia of Archaeal and Bacterial Type Strains, Phase II (KMG-II): from individual species to whole genera.</title>
        <authorList>
            <person name="Goeker M."/>
        </authorList>
    </citation>
    <scope>NUCLEOTIDE SEQUENCE [LARGE SCALE GENOMIC DNA]</scope>
    <source>
        <strain evidence="2 3">DSM 19727</strain>
    </source>
</reference>
<name>A0A3L9ZRV4_9FLAO</name>
<dbReference type="NCBIfam" id="TIGR01550">
    <property type="entry name" value="DOC_P1"/>
    <property type="match status" value="1"/>
</dbReference>
<dbReference type="PANTHER" id="PTHR39426:SF1">
    <property type="entry name" value="HOMOLOGY TO DEATH-ON-CURING PROTEIN OF PHAGE P1"/>
    <property type="match status" value="1"/>
</dbReference>
<organism evidence="2 3">
    <name type="scientific">Flavobacterium weaverense</name>
    <dbReference type="NCBI Taxonomy" id="271156"/>
    <lineage>
        <taxon>Bacteria</taxon>
        <taxon>Pseudomonadati</taxon>
        <taxon>Bacteroidota</taxon>
        <taxon>Flavobacteriia</taxon>
        <taxon>Flavobacteriales</taxon>
        <taxon>Flavobacteriaceae</taxon>
        <taxon>Flavobacterium</taxon>
    </lineage>
</organism>
<sequence>MDLEYFTSEYAIKTHDKIIEISGGNPGIKIFGNIDSPLYHMQNDDYYPTFEEKLTHLVFSFNKNHGFNDGNKRTSIALGLFFLIVNDLDVFSNKFVMEMENIAVTVADNIIDKNLLLEIIYSIINDEDYSEELKLKIVNALQLIVKNEETVELNFGLDNYYQFL</sequence>
<dbReference type="OrthoDB" id="9802752at2"/>
<evidence type="ECO:0000313" key="3">
    <source>
        <dbReference type="Proteomes" id="UP000280368"/>
    </source>
</evidence>
<dbReference type="PROSITE" id="PS51459">
    <property type="entry name" value="FIDO"/>
    <property type="match status" value="1"/>
</dbReference>
<gene>
    <name evidence="2" type="ORF">BC961_2382</name>
</gene>
<dbReference type="EMBL" id="REFH01000010">
    <property type="protein sequence ID" value="RMA75034.1"/>
    <property type="molecule type" value="Genomic_DNA"/>
</dbReference>
<dbReference type="Gene3D" id="1.20.120.1870">
    <property type="entry name" value="Fic/DOC protein, Fido domain"/>
    <property type="match status" value="1"/>
</dbReference>
<dbReference type="InterPro" id="IPR003812">
    <property type="entry name" value="Fido"/>
</dbReference>
<dbReference type="Pfam" id="PF02661">
    <property type="entry name" value="Fic"/>
    <property type="match status" value="1"/>
</dbReference>
<comment type="caution">
    <text evidence="2">The sequence shown here is derived from an EMBL/GenBank/DDBJ whole genome shotgun (WGS) entry which is preliminary data.</text>
</comment>
<dbReference type="GO" id="GO:0016301">
    <property type="term" value="F:kinase activity"/>
    <property type="evidence" value="ECO:0007669"/>
    <property type="project" value="InterPro"/>
</dbReference>
<evidence type="ECO:0000313" key="2">
    <source>
        <dbReference type="EMBL" id="RMA75034.1"/>
    </source>
</evidence>
<dbReference type="Proteomes" id="UP000280368">
    <property type="component" value="Unassembled WGS sequence"/>
</dbReference>
<dbReference type="RefSeq" id="WP_121925979.1">
    <property type="nucleotide sequence ID" value="NZ_CBCSGA010000007.1"/>
</dbReference>
<proteinExistence type="predicted"/>
<feature type="domain" description="Fido" evidence="1">
    <location>
        <begin position="6"/>
        <end position="125"/>
    </location>
</feature>
<keyword evidence="3" id="KW-1185">Reference proteome</keyword>
<protein>
    <submittedName>
        <fullName evidence="2">Death-on-curing protein</fullName>
    </submittedName>
</protein>
<dbReference type="InterPro" id="IPR036597">
    <property type="entry name" value="Fido-like_dom_sf"/>
</dbReference>
<dbReference type="InterPro" id="IPR006440">
    <property type="entry name" value="Doc"/>
</dbReference>
<accession>A0A3L9ZRV4</accession>
<dbReference type="AlphaFoldDB" id="A0A3L9ZRV4"/>